<evidence type="ECO:0000313" key="5">
    <source>
        <dbReference type="EMBL" id="MFC0565961.1"/>
    </source>
</evidence>
<evidence type="ECO:0000256" key="2">
    <source>
        <dbReference type="ARBA" id="ARBA00023125"/>
    </source>
</evidence>
<name>A0ABV6NYW0_9ACTN</name>
<reference evidence="5 6" key="1">
    <citation type="submission" date="2024-09" db="EMBL/GenBank/DDBJ databases">
        <authorList>
            <person name="Sun Q."/>
            <person name="Mori K."/>
        </authorList>
    </citation>
    <scope>NUCLEOTIDE SEQUENCE [LARGE SCALE GENOMIC DNA]</scope>
    <source>
        <strain evidence="5 6">TBRC 2205</strain>
    </source>
</reference>
<keyword evidence="3" id="KW-0804">Transcription</keyword>
<dbReference type="SUPFAM" id="SSF46785">
    <property type="entry name" value="Winged helix' DNA-binding domain"/>
    <property type="match status" value="1"/>
</dbReference>
<protein>
    <submittedName>
        <fullName evidence="5">ArsR/SmtB family transcription factor</fullName>
    </submittedName>
</protein>
<keyword evidence="6" id="KW-1185">Reference proteome</keyword>
<dbReference type="Proteomes" id="UP001589894">
    <property type="component" value="Unassembled WGS sequence"/>
</dbReference>
<dbReference type="InterPro" id="IPR051011">
    <property type="entry name" value="Metal_resp_trans_reg"/>
</dbReference>
<organism evidence="5 6">
    <name type="scientific">Plantactinospora siamensis</name>
    <dbReference type="NCBI Taxonomy" id="555372"/>
    <lineage>
        <taxon>Bacteria</taxon>
        <taxon>Bacillati</taxon>
        <taxon>Actinomycetota</taxon>
        <taxon>Actinomycetes</taxon>
        <taxon>Micromonosporales</taxon>
        <taxon>Micromonosporaceae</taxon>
        <taxon>Plantactinospora</taxon>
    </lineage>
</organism>
<feature type="domain" description="HTH arsR-type" evidence="4">
    <location>
        <begin position="233"/>
        <end position="318"/>
    </location>
</feature>
<dbReference type="InterPro" id="IPR036390">
    <property type="entry name" value="WH_DNA-bd_sf"/>
</dbReference>
<proteinExistence type="predicted"/>
<dbReference type="EMBL" id="JBHLUE010000016">
    <property type="protein sequence ID" value="MFC0565961.1"/>
    <property type="molecule type" value="Genomic_DNA"/>
</dbReference>
<dbReference type="Pfam" id="PF12840">
    <property type="entry name" value="HTH_20"/>
    <property type="match status" value="1"/>
</dbReference>
<dbReference type="InterPro" id="IPR011991">
    <property type="entry name" value="ArsR-like_HTH"/>
</dbReference>
<dbReference type="PROSITE" id="PS50987">
    <property type="entry name" value="HTH_ARSR_2"/>
    <property type="match status" value="1"/>
</dbReference>
<evidence type="ECO:0000256" key="3">
    <source>
        <dbReference type="ARBA" id="ARBA00023163"/>
    </source>
</evidence>
<dbReference type="InterPro" id="IPR036388">
    <property type="entry name" value="WH-like_DNA-bd_sf"/>
</dbReference>
<dbReference type="PANTHER" id="PTHR43132">
    <property type="entry name" value="ARSENICAL RESISTANCE OPERON REPRESSOR ARSR-RELATED"/>
    <property type="match status" value="1"/>
</dbReference>
<dbReference type="CDD" id="cd00090">
    <property type="entry name" value="HTH_ARSR"/>
    <property type="match status" value="1"/>
</dbReference>
<dbReference type="InterPro" id="IPR001845">
    <property type="entry name" value="HTH_ArsR_DNA-bd_dom"/>
</dbReference>
<dbReference type="SMART" id="SM00418">
    <property type="entry name" value="HTH_ARSR"/>
    <property type="match status" value="1"/>
</dbReference>
<dbReference type="RefSeq" id="WP_377340304.1">
    <property type="nucleotide sequence ID" value="NZ_JBHLUE010000016.1"/>
</dbReference>
<dbReference type="PANTHER" id="PTHR43132:SF6">
    <property type="entry name" value="HTH-TYPE TRANSCRIPTIONAL REPRESSOR CZRA"/>
    <property type="match status" value="1"/>
</dbReference>
<accession>A0ABV6NYW0</accession>
<gene>
    <name evidence="5" type="ORF">ACFFHU_17705</name>
</gene>
<comment type="caution">
    <text evidence="5">The sequence shown here is derived from an EMBL/GenBank/DDBJ whole genome shotgun (WGS) entry which is preliminary data.</text>
</comment>
<keyword evidence="1" id="KW-0805">Transcription regulation</keyword>
<keyword evidence="2" id="KW-0238">DNA-binding</keyword>
<evidence type="ECO:0000313" key="6">
    <source>
        <dbReference type="Proteomes" id="UP001589894"/>
    </source>
</evidence>
<sequence>MSIWVLPSDLLATSRFTVSPMVETVAALRVLHQPRTPWERAWRRPHVDAYRELLADPALRALPDAAFAPRWTADFLSIAPADAAPTFGAELAAVAALPDERMRADLRVTRPGPLPEPLLRPGLTDRVVELLSWVWNRAVAPEWPERDRRLRADIVARTARLSADGWAGVFADLTGEMRWLGEGRLRVNDYPAPARALDRAEQLFFIPTTHARSGWVVWDQPTRFGVVYPARGILAESPPAVPGGLVRLIGANRAEILARLEHPLSTSHLVALTGLSLGTVSDHLRVLLDAGAVTKRRSGREVLYWRTPLGASLVRTGD</sequence>
<dbReference type="Gene3D" id="1.10.10.10">
    <property type="entry name" value="Winged helix-like DNA-binding domain superfamily/Winged helix DNA-binding domain"/>
    <property type="match status" value="1"/>
</dbReference>
<evidence type="ECO:0000259" key="4">
    <source>
        <dbReference type="PROSITE" id="PS50987"/>
    </source>
</evidence>
<evidence type="ECO:0000256" key="1">
    <source>
        <dbReference type="ARBA" id="ARBA00023015"/>
    </source>
</evidence>